<evidence type="ECO:0000313" key="2">
    <source>
        <dbReference type="Proteomes" id="UP000039865"/>
    </source>
</evidence>
<keyword evidence="2" id="KW-1185">Reference proteome</keyword>
<evidence type="ECO:0000313" key="1">
    <source>
        <dbReference type="EMBL" id="CDW77885.1"/>
    </source>
</evidence>
<dbReference type="Proteomes" id="UP000039865">
    <property type="component" value="Unassembled WGS sequence"/>
</dbReference>
<accession>A0A078A6M2</accession>
<dbReference type="InParanoid" id="A0A078A6M2"/>
<dbReference type="EMBL" id="CCKQ01006571">
    <property type="protein sequence ID" value="CDW77885.1"/>
    <property type="molecule type" value="Genomic_DNA"/>
</dbReference>
<name>A0A078A6M2_STYLE</name>
<gene>
    <name evidence="1" type="primary">Contig11448.g12247</name>
    <name evidence="1" type="ORF">STYLEM_6852</name>
</gene>
<dbReference type="AlphaFoldDB" id="A0A078A6M2"/>
<protein>
    <submittedName>
        <fullName evidence="1">Uncharacterized protein</fullName>
    </submittedName>
</protein>
<proteinExistence type="predicted"/>
<sequence length="345" mass="39528">MQHQKQVLQQLRLNKQQQHNIQYLKPNKFHQQVQHCLSSSSNQVICYSEYYTINIQPSYYDFFNYHQNESTTSLTTKMTTTTTTEAPDLKQCKECVNFFGITDQSPDSSERRHREDVVLKDTKTGTRKFLDSDNGSQNNSKSGATLRIKTNSLPNQCFSTFYFVIQHRHQLYQLKMTLILKWNSKTPLKQAKLQECLLSQDRQSQKMGGSDQDTVNSILCDTTQTNQQYVQQVSPSYTEYSGNYMDIVGIAINGVHIHTGNSEYGFDIFFLQKYGDNIYSGSSIDLDTCLGSAQFQGFYNYYGLPLCILPSGPIKNGLSSNSNDITECKIDKLIYSISFMKPEDK</sequence>
<organism evidence="1 2">
    <name type="scientific">Stylonychia lemnae</name>
    <name type="common">Ciliate</name>
    <dbReference type="NCBI Taxonomy" id="5949"/>
    <lineage>
        <taxon>Eukaryota</taxon>
        <taxon>Sar</taxon>
        <taxon>Alveolata</taxon>
        <taxon>Ciliophora</taxon>
        <taxon>Intramacronucleata</taxon>
        <taxon>Spirotrichea</taxon>
        <taxon>Stichotrichia</taxon>
        <taxon>Sporadotrichida</taxon>
        <taxon>Oxytrichidae</taxon>
        <taxon>Stylonychinae</taxon>
        <taxon>Stylonychia</taxon>
    </lineage>
</organism>
<reference evidence="1 2" key="1">
    <citation type="submission" date="2014-06" db="EMBL/GenBank/DDBJ databases">
        <authorList>
            <person name="Swart Estienne"/>
        </authorList>
    </citation>
    <scope>NUCLEOTIDE SEQUENCE [LARGE SCALE GENOMIC DNA]</scope>
    <source>
        <strain evidence="1 2">130c</strain>
    </source>
</reference>